<dbReference type="Pfam" id="PF01704">
    <property type="entry name" value="UDPGP"/>
    <property type="match status" value="1"/>
</dbReference>
<dbReference type="InterPro" id="IPR016155">
    <property type="entry name" value="Mopterin_synth/thiamin_S_b"/>
</dbReference>
<dbReference type="CDD" id="cd00754">
    <property type="entry name" value="Ubl_MoaD"/>
    <property type="match status" value="1"/>
</dbReference>
<keyword evidence="5" id="KW-1185">Reference proteome</keyword>
<keyword evidence="1 4" id="KW-0808">Transferase</keyword>
<reference evidence="4 5" key="1">
    <citation type="submission" date="2015-06" db="EMBL/GenBank/DDBJ databases">
        <title>Draft genome of the ant-associated black yeast Phialophora attae CBS 131958.</title>
        <authorList>
            <person name="Moreno L.F."/>
            <person name="Stielow B.J."/>
            <person name="de Hoog S."/>
            <person name="Vicente V.A."/>
            <person name="Weiss V.A."/>
            <person name="de Vries M."/>
            <person name="Cruz L.M."/>
            <person name="Souza E.M."/>
        </authorList>
    </citation>
    <scope>NUCLEOTIDE SEQUENCE [LARGE SCALE GENOMIC DNA]</scope>
    <source>
        <strain evidence="4 5">CBS 131958</strain>
    </source>
</reference>
<dbReference type="EMBL" id="LFJN01000006">
    <property type="protein sequence ID" value="KPI42719.1"/>
    <property type="molecule type" value="Genomic_DNA"/>
</dbReference>
<dbReference type="GeneID" id="28733623"/>
<dbReference type="STRING" id="1664694.A0A0N0NPM5"/>
<dbReference type="OrthoDB" id="5595860at2759"/>
<keyword evidence="2 4" id="KW-0548">Nucleotidyltransferase</keyword>
<name>A0A0N0NPM5_9EURO</name>
<keyword evidence="3" id="KW-0547">Nucleotide-binding</keyword>
<evidence type="ECO:0000256" key="2">
    <source>
        <dbReference type="ARBA" id="ARBA00022695"/>
    </source>
</evidence>
<dbReference type="GO" id="GO:0006777">
    <property type="term" value="P:Mo-molybdopterin cofactor biosynthetic process"/>
    <property type="evidence" value="ECO:0007669"/>
    <property type="project" value="InterPro"/>
</dbReference>
<dbReference type="InterPro" id="IPR029044">
    <property type="entry name" value="Nucleotide-diphossugar_trans"/>
</dbReference>
<dbReference type="GO" id="GO:0000166">
    <property type="term" value="F:nucleotide binding"/>
    <property type="evidence" value="ECO:0007669"/>
    <property type="project" value="UniProtKB-KW"/>
</dbReference>
<dbReference type="PANTHER" id="PTHR33359:SF1">
    <property type="entry name" value="MOLYBDOPTERIN SYNTHASE SULFUR CARRIER SUBUNIT"/>
    <property type="match status" value="1"/>
</dbReference>
<dbReference type="InterPro" id="IPR044672">
    <property type="entry name" value="MOCS2A"/>
</dbReference>
<dbReference type="Proteomes" id="UP000038010">
    <property type="component" value="Unassembled WGS sequence"/>
</dbReference>
<evidence type="ECO:0000256" key="1">
    <source>
        <dbReference type="ARBA" id="ARBA00022679"/>
    </source>
</evidence>
<dbReference type="InterPro" id="IPR012675">
    <property type="entry name" value="Beta-grasp_dom_sf"/>
</dbReference>
<organism evidence="4 5">
    <name type="scientific">Cyphellophora attinorum</name>
    <dbReference type="NCBI Taxonomy" id="1664694"/>
    <lineage>
        <taxon>Eukaryota</taxon>
        <taxon>Fungi</taxon>
        <taxon>Dikarya</taxon>
        <taxon>Ascomycota</taxon>
        <taxon>Pezizomycotina</taxon>
        <taxon>Eurotiomycetes</taxon>
        <taxon>Chaetothyriomycetidae</taxon>
        <taxon>Chaetothyriales</taxon>
        <taxon>Cyphellophoraceae</taxon>
        <taxon>Cyphellophora</taxon>
    </lineage>
</organism>
<evidence type="ECO:0000256" key="3">
    <source>
        <dbReference type="ARBA" id="ARBA00022741"/>
    </source>
</evidence>
<dbReference type="RefSeq" id="XP_018002682.1">
    <property type="nucleotide sequence ID" value="XM_018141743.1"/>
</dbReference>
<protein>
    <submittedName>
        <fullName evidence="4">Putative UTP--glucose-1-phosphate uridylyltransferase</fullName>
    </submittedName>
</protein>
<dbReference type="AlphaFoldDB" id="A0A0N0NPM5"/>
<gene>
    <name evidence="4" type="ORF">AB675_1823</name>
</gene>
<comment type="caution">
    <text evidence="4">The sequence shown here is derived from an EMBL/GenBank/DDBJ whole genome shotgun (WGS) entry which is preliminary data.</text>
</comment>
<dbReference type="Gene3D" id="3.10.20.30">
    <property type="match status" value="1"/>
</dbReference>
<dbReference type="VEuPathDB" id="FungiDB:AB675_1823"/>
<dbReference type="GO" id="GO:1990133">
    <property type="term" value="C:molybdopterin adenylyltransferase complex"/>
    <property type="evidence" value="ECO:0007669"/>
    <property type="project" value="TreeGrafter"/>
</dbReference>
<evidence type="ECO:0000313" key="4">
    <source>
        <dbReference type="EMBL" id="KPI42719.1"/>
    </source>
</evidence>
<dbReference type="InterPro" id="IPR002618">
    <property type="entry name" value="UDPGP_fam"/>
</dbReference>
<dbReference type="PANTHER" id="PTHR33359">
    <property type="entry name" value="MOLYBDOPTERIN SYNTHASE SULFUR CARRIER SUBUNIT"/>
    <property type="match status" value="1"/>
</dbReference>
<sequence length="261" mass="27818">MGSLDPTATSEAVIMHHPLTKVSTHQAFENTSTNVAASQMRNALNNLAESCNDPAEKKRFEAEMDNFFALFRRYLNDKAKGNSIDWSKINPPAPEQVVNYDKLPNREKGAGDRPTMAAAADTTMPLSTAPAHKATQDSTSIPVTAASTSLSPTTTSGASEGTFNLLLFASASTFCNNLESLSLPAPTTLPQLFNTLESHFPGIKKKVLRSSAITVNLEYVDFEVDSEGSVTKVGGVEGKEDGDVVIRRGDEVGVVPPVSSG</sequence>
<evidence type="ECO:0000313" key="5">
    <source>
        <dbReference type="Proteomes" id="UP000038010"/>
    </source>
</evidence>
<dbReference type="GO" id="GO:0070569">
    <property type="term" value="F:uridylyltransferase activity"/>
    <property type="evidence" value="ECO:0007669"/>
    <property type="project" value="InterPro"/>
</dbReference>
<dbReference type="Gene3D" id="3.90.550.10">
    <property type="entry name" value="Spore Coat Polysaccharide Biosynthesis Protein SpsA, Chain A"/>
    <property type="match status" value="1"/>
</dbReference>
<accession>A0A0N0NPM5</accession>
<proteinExistence type="predicted"/>
<dbReference type="SUPFAM" id="SSF54285">
    <property type="entry name" value="MoaD/ThiS"/>
    <property type="match status" value="1"/>
</dbReference>